<dbReference type="Proteomes" id="UP001152049">
    <property type="component" value="Unassembled WGS sequence"/>
</dbReference>
<organism evidence="4 5">
    <name type="scientific">Fusarium torreyae</name>
    <dbReference type="NCBI Taxonomy" id="1237075"/>
    <lineage>
        <taxon>Eukaryota</taxon>
        <taxon>Fungi</taxon>
        <taxon>Dikarya</taxon>
        <taxon>Ascomycota</taxon>
        <taxon>Pezizomycotina</taxon>
        <taxon>Sordariomycetes</taxon>
        <taxon>Hypocreomycetidae</taxon>
        <taxon>Hypocreales</taxon>
        <taxon>Nectriaceae</taxon>
        <taxon>Fusarium</taxon>
    </lineage>
</organism>
<evidence type="ECO:0000313" key="5">
    <source>
        <dbReference type="Proteomes" id="UP001152049"/>
    </source>
</evidence>
<gene>
    <name evidence="4" type="ORF">NW762_013692</name>
</gene>
<evidence type="ECO:0000256" key="1">
    <source>
        <dbReference type="ARBA" id="ARBA00006484"/>
    </source>
</evidence>
<keyword evidence="3" id="KW-0560">Oxidoreductase</keyword>
<comment type="similarity">
    <text evidence="1">Belongs to the short-chain dehydrogenases/reductases (SDR) family.</text>
</comment>
<dbReference type="AlphaFoldDB" id="A0A9W8VA74"/>
<dbReference type="GO" id="GO:0016491">
    <property type="term" value="F:oxidoreductase activity"/>
    <property type="evidence" value="ECO:0007669"/>
    <property type="project" value="UniProtKB-KW"/>
</dbReference>
<keyword evidence="5" id="KW-1185">Reference proteome</keyword>
<dbReference type="InterPro" id="IPR036291">
    <property type="entry name" value="NAD(P)-bd_dom_sf"/>
</dbReference>
<evidence type="ECO:0000256" key="3">
    <source>
        <dbReference type="ARBA" id="ARBA00023002"/>
    </source>
</evidence>
<dbReference type="SUPFAM" id="SSF51735">
    <property type="entry name" value="NAD(P)-binding Rossmann-fold domains"/>
    <property type="match status" value="1"/>
</dbReference>
<dbReference type="PRINTS" id="PR00081">
    <property type="entry name" value="GDHRDH"/>
</dbReference>
<accession>A0A9W8VA74</accession>
<proteinExistence type="inferred from homology"/>
<dbReference type="EMBL" id="JAOQAZ010000043">
    <property type="protein sequence ID" value="KAJ4246341.1"/>
    <property type="molecule type" value="Genomic_DNA"/>
</dbReference>
<dbReference type="PANTHER" id="PTHR24320">
    <property type="entry name" value="RETINOL DEHYDROGENASE"/>
    <property type="match status" value="1"/>
</dbReference>
<keyword evidence="2" id="KW-0521">NADP</keyword>
<name>A0A9W8VA74_9HYPO</name>
<evidence type="ECO:0000313" key="4">
    <source>
        <dbReference type="EMBL" id="KAJ4246341.1"/>
    </source>
</evidence>
<dbReference type="Pfam" id="PF00106">
    <property type="entry name" value="adh_short"/>
    <property type="match status" value="1"/>
</dbReference>
<dbReference type="PANTHER" id="PTHR24320:SF252">
    <property type="entry name" value="DEHYDROGENASE_REDUCTASE FAMILY PROTEIN, PUTATIVE (AFU_ORTHOLOGUE AFUA_3G08550)-RELATED"/>
    <property type="match status" value="1"/>
</dbReference>
<dbReference type="InterPro" id="IPR002347">
    <property type="entry name" value="SDR_fam"/>
</dbReference>
<evidence type="ECO:0000256" key="2">
    <source>
        <dbReference type="ARBA" id="ARBA00022857"/>
    </source>
</evidence>
<sequence length="332" mass="36260">MGLCQPSIPPLPSGINLTGQTIIVTGASSGIGLTAARRILKLRASNVVLAVRDLAKGEAVKASFLADSEIQSTNPKANIQVMQLNMETYASVKTFASDLKKRFGELHVLLLNAGGMSHQRELVSSGHEKAVQVNYLSNVMLMMELLPLLEITAHKTGKPTRVTWTGSRSYRETSLARFPLSGNSKGVLKHFDQAVNIPLFNRYADSKLLGLLFLRELAKRYGCDKVIINSFCPNTVNTSMASSMPLYLRIPAAAIMKVKGRSPEEATSIVLNAAFVAGAETHGRLLEDCTAVEVSDFVQSDEGGKIQRQLWNETVAEMTEKVGLPVWMKWID</sequence>
<reference evidence="4" key="1">
    <citation type="submission" date="2022-09" db="EMBL/GenBank/DDBJ databases">
        <title>Fusarium specimens isolated from Avocado Roots.</title>
        <authorList>
            <person name="Stajich J."/>
            <person name="Roper C."/>
            <person name="Heimlech-Rivalta G."/>
        </authorList>
    </citation>
    <scope>NUCLEOTIDE SEQUENCE</scope>
    <source>
        <strain evidence="4">CF00136</strain>
    </source>
</reference>
<protein>
    <submittedName>
        <fullName evidence="4">Uncharacterized protein</fullName>
    </submittedName>
</protein>
<comment type="caution">
    <text evidence="4">The sequence shown here is derived from an EMBL/GenBank/DDBJ whole genome shotgun (WGS) entry which is preliminary data.</text>
</comment>
<dbReference type="Gene3D" id="3.40.50.720">
    <property type="entry name" value="NAD(P)-binding Rossmann-like Domain"/>
    <property type="match status" value="1"/>
</dbReference>
<dbReference type="OrthoDB" id="542013at2759"/>